<proteinExistence type="predicted"/>
<reference evidence="2 3" key="1">
    <citation type="submission" date="2015-05" db="EMBL/GenBank/DDBJ databases">
        <title>Genome sequencing and analysis of members of genus Stenotrophomonas.</title>
        <authorList>
            <person name="Patil P.P."/>
            <person name="Midha S."/>
            <person name="Patil P.B."/>
        </authorList>
    </citation>
    <scope>NUCLEOTIDE SEQUENCE [LARGE SCALE GENOMIC DNA]</scope>
    <source>
        <strain evidence="2 3">DSM 21858</strain>
    </source>
</reference>
<evidence type="ECO:0000313" key="3">
    <source>
        <dbReference type="Proteomes" id="UP000052052"/>
    </source>
</evidence>
<dbReference type="OrthoDB" id="249225at2"/>
<organism evidence="2 3">
    <name type="scientific">Pseudoxanthomonas dokdonensis</name>
    <dbReference type="NCBI Taxonomy" id="344882"/>
    <lineage>
        <taxon>Bacteria</taxon>
        <taxon>Pseudomonadati</taxon>
        <taxon>Pseudomonadota</taxon>
        <taxon>Gammaproteobacteria</taxon>
        <taxon>Lysobacterales</taxon>
        <taxon>Lysobacteraceae</taxon>
        <taxon>Pseudoxanthomonas</taxon>
    </lineage>
</organism>
<dbReference type="Gene3D" id="3.40.50.1820">
    <property type="entry name" value="alpha/beta hydrolase"/>
    <property type="match status" value="1"/>
</dbReference>
<dbReference type="RefSeq" id="WP_057658933.1">
    <property type="nucleotide sequence ID" value="NZ_LDJL01000011.1"/>
</dbReference>
<sequence length="259" mass="28909">MDEILSLDDGLAYGILTRASGPAKGVTLVLLNAGLIHRPGPFRFHVHLARALAEEGFNVFRFDQPRVGDAGSGSHATAGALFKQVLDTLQTATADTQFAIGGICSAADQAWRLALADQRVTSLVLIDGMAVQNIWFRVGQLRLMLGRGIRRWPGMLKRFLAARDVDAPGVMDFRDWSEPAQFREEAALLLQRGVKILGFYTGGVSYYLLHRRQLDATFGRSRRHPGLTLLFRPDVDHILFSTVQRERVIQRIRAWMTEL</sequence>
<dbReference type="InterPro" id="IPR029058">
    <property type="entry name" value="AB_hydrolase_fold"/>
</dbReference>
<dbReference type="Pfam" id="PF00561">
    <property type="entry name" value="Abhydrolase_1"/>
    <property type="match status" value="1"/>
</dbReference>
<comment type="caution">
    <text evidence="2">The sequence shown here is derived from an EMBL/GenBank/DDBJ whole genome shotgun (WGS) entry which is preliminary data.</text>
</comment>
<protein>
    <recommendedName>
        <fullName evidence="1">AB hydrolase-1 domain-containing protein</fullName>
    </recommendedName>
</protein>
<dbReference type="InterPro" id="IPR000073">
    <property type="entry name" value="AB_hydrolase_1"/>
</dbReference>
<dbReference type="PATRIC" id="fig|344882.3.peg.553"/>
<dbReference type="EMBL" id="LDJL01000011">
    <property type="protein sequence ID" value="KRG68957.1"/>
    <property type="molecule type" value="Genomic_DNA"/>
</dbReference>
<evidence type="ECO:0000259" key="1">
    <source>
        <dbReference type="Pfam" id="PF00561"/>
    </source>
</evidence>
<name>A0A0R0CGN1_9GAMM</name>
<dbReference type="AlphaFoldDB" id="A0A0R0CGN1"/>
<dbReference type="Proteomes" id="UP000052052">
    <property type="component" value="Unassembled WGS sequence"/>
</dbReference>
<accession>A0A0R0CGN1</accession>
<dbReference type="SUPFAM" id="SSF53474">
    <property type="entry name" value="alpha/beta-Hydrolases"/>
    <property type="match status" value="1"/>
</dbReference>
<feature type="domain" description="AB hydrolase-1" evidence="1">
    <location>
        <begin position="29"/>
        <end position="128"/>
    </location>
</feature>
<dbReference type="STRING" id="344882.ABB29_10915"/>
<evidence type="ECO:0000313" key="2">
    <source>
        <dbReference type="EMBL" id="KRG68957.1"/>
    </source>
</evidence>
<keyword evidence="3" id="KW-1185">Reference proteome</keyword>
<gene>
    <name evidence="2" type="ORF">ABB29_10915</name>
</gene>